<dbReference type="EMBL" id="JBHTIR010000279">
    <property type="protein sequence ID" value="MFD0851226.1"/>
    <property type="molecule type" value="Genomic_DNA"/>
</dbReference>
<protein>
    <submittedName>
        <fullName evidence="2">Scr1 family TA system antitoxin-like transcriptional regulator</fullName>
    </submittedName>
</protein>
<sequence>MANNHMTPRGFLAKEIRRLREKTISPETGKAMTRRDLAKSVHRSEELVKAWENGRRVPQEDDVELLDELFDTKGVLLNLRNELVKDERAPKWVDKWVDIATSSSLLRWHHPLLIPGLLQTPEYARAVIMSSGRQVDDVESEVRERIDRQKILAPENGTSFVAVIDEGVLYRPIGGAATMRAQLLKLLEVAEQPNVRVNIVPMNVGEYAGLAGNFALAIMDGRGFAYVDDAFSGDVLEYSEDVATMEQIWEALRDEALPMKQSIELIAEAVERWKT</sequence>
<feature type="domain" description="HTH cro/C1-type" evidence="1">
    <location>
        <begin position="15"/>
        <end position="77"/>
    </location>
</feature>
<dbReference type="CDD" id="cd00093">
    <property type="entry name" value="HTH_XRE"/>
    <property type="match status" value="1"/>
</dbReference>
<gene>
    <name evidence="2" type="ORF">ACFQ07_03300</name>
</gene>
<reference evidence="3" key="1">
    <citation type="journal article" date="2019" name="Int. J. Syst. Evol. Microbiol.">
        <title>The Global Catalogue of Microorganisms (GCM) 10K type strain sequencing project: providing services to taxonomists for standard genome sequencing and annotation.</title>
        <authorList>
            <consortium name="The Broad Institute Genomics Platform"/>
            <consortium name="The Broad Institute Genome Sequencing Center for Infectious Disease"/>
            <person name="Wu L."/>
            <person name="Ma J."/>
        </authorList>
    </citation>
    <scope>NUCLEOTIDE SEQUENCE [LARGE SCALE GENOMIC DNA]</scope>
    <source>
        <strain evidence="3">JCM 31696</strain>
    </source>
</reference>
<accession>A0ABW3C9U7</accession>
<dbReference type="Gene3D" id="1.10.260.40">
    <property type="entry name" value="lambda repressor-like DNA-binding domains"/>
    <property type="match status" value="1"/>
</dbReference>
<proteinExistence type="predicted"/>
<dbReference type="InterPro" id="IPR010982">
    <property type="entry name" value="Lambda_DNA-bd_dom_sf"/>
</dbReference>
<organism evidence="2 3">
    <name type="scientific">Actinomadura adrarensis</name>
    <dbReference type="NCBI Taxonomy" id="1819600"/>
    <lineage>
        <taxon>Bacteria</taxon>
        <taxon>Bacillati</taxon>
        <taxon>Actinomycetota</taxon>
        <taxon>Actinomycetes</taxon>
        <taxon>Streptosporangiales</taxon>
        <taxon>Thermomonosporaceae</taxon>
        <taxon>Actinomadura</taxon>
    </lineage>
</organism>
<dbReference type="InterPro" id="IPR043917">
    <property type="entry name" value="DUF5753"/>
</dbReference>
<keyword evidence="3" id="KW-1185">Reference proteome</keyword>
<evidence type="ECO:0000313" key="3">
    <source>
        <dbReference type="Proteomes" id="UP001597083"/>
    </source>
</evidence>
<dbReference type="SUPFAM" id="SSF47413">
    <property type="entry name" value="lambda repressor-like DNA-binding domains"/>
    <property type="match status" value="1"/>
</dbReference>
<dbReference type="InterPro" id="IPR001387">
    <property type="entry name" value="Cro/C1-type_HTH"/>
</dbReference>
<name>A0ABW3C9U7_9ACTN</name>
<dbReference type="Pfam" id="PF13560">
    <property type="entry name" value="HTH_31"/>
    <property type="match status" value="1"/>
</dbReference>
<evidence type="ECO:0000313" key="2">
    <source>
        <dbReference type="EMBL" id="MFD0851226.1"/>
    </source>
</evidence>
<dbReference type="SMART" id="SM00530">
    <property type="entry name" value="HTH_XRE"/>
    <property type="match status" value="1"/>
</dbReference>
<evidence type="ECO:0000259" key="1">
    <source>
        <dbReference type="SMART" id="SM00530"/>
    </source>
</evidence>
<dbReference type="Proteomes" id="UP001597083">
    <property type="component" value="Unassembled WGS sequence"/>
</dbReference>
<comment type="caution">
    <text evidence="2">The sequence shown here is derived from an EMBL/GenBank/DDBJ whole genome shotgun (WGS) entry which is preliminary data.</text>
</comment>
<dbReference type="Pfam" id="PF19054">
    <property type="entry name" value="DUF5753"/>
    <property type="match status" value="1"/>
</dbReference>